<sequence length="41" mass="4276">MDGLFTGLADGEHDIVAAALATTAERKKTLAFSEPHFQAGS</sequence>
<keyword evidence="3" id="KW-1185">Reference proteome</keyword>
<dbReference type="Proteomes" id="UP001061302">
    <property type="component" value="Chromosome"/>
</dbReference>
<dbReference type="EMBL" id="CP106753">
    <property type="protein sequence ID" value="UXY14058.1"/>
    <property type="molecule type" value="Genomic_DNA"/>
</dbReference>
<gene>
    <name evidence="2" type="ORF">N8I74_12080</name>
</gene>
<evidence type="ECO:0000313" key="2">
    <source>
        <dbReference type="EMBL" id="UXY14058.1"/>
    </source>
</evidence>
<evidence type="ECO:0000259" key="1">
    <source>
        <dbReference type="Pfam" id="PF00497"/>
    </source>
</evidence>
<proteinExistence type="predicted"/>
<dbReference type="Pfam" id="PF00497">
    <property type="entry name" value="SBP_bac_3"/>
    <property type="match status" value="1"/>
</dbReference>
<reference evidence="2" key="1">
    <citation type="submission" date="2022-10" db="EMBL/GenBank/DDBJ databases">
        <title>Chitiniphilus purpureus sp. nov., a novel chitin-degrading bacterium isolated from crawfish pond sediment.</title>
        <authorList>
            <person name="Li K."/>
        </authorList>
    </citation>
    <scope>NUCLEOTIDE SEQUENCE</scope>
    <source>
        <strain evidence="2">CD1</strain>
    </source>
</reference>
<evidence type="ECO:0000313" key="3">
    <source>
        <dbReference type="Proteomes" id="UP001061302"/>
    </source>
</evidence>
<accession>A0ABY6DIJ4</accession>
<organism evidence="2 3">
    <name type="scientific">Chitiniphilus purpureus</name>
    <dbReference type="NCBI Taxonomy" id="2981137"/>
    <lineage>
        <taxon>Bacteria</taxon>
        <taxon>Pseudomonadati</taxon>
        <taxon>Pseudomonadota</taxon>
        <taxon>Betaproteobacteria</taxon>
        <taxon>Neisseriales</taxon>
        <taxon>Chitinibacteraceae</taxon>
        <taxon>Chitiniphilus</taxon>
    </lineage>
</organism>
<dbReference type="Gene3D" id="3.40.190.10">
    <property type="entry name" value="Periplasmic binding protein-like II"/>
    <property type="match status" value="1"/>
</dbReference>
<dbReference type="InterPro" id="IPR001638">
    <property type="entry name" value="Solute-binding_3/MltF_N"/>
</dbReference>
<feature type="domain" description="Solute-binding protein family 3/N-terminal" evidence="1">
    <location>
        <begin position="2"/>
        <end position="39"/>
    </location>
</feature>
<dbReference type="SUPFAM" id="SSF53850">
    <property type="entry name" value="Periplasmic binding protein-like II"/>
    <property type="match status" value="1"/>
</dbReference>
<protein>
    <submittedName>
        <fullName evidence="2">Transporter substrate-binding domain-containing protein</fullName>
    </submittedName>
</protein>
<name>A0ABY6DIJ4_9NEIS</name>